<dbReference type="Pfam" id="PF13609">
    <property type="entry name" value="Porin_4"/>
    <property type="match status" value="1"/>
</dbReference>
<keyword evidence="8" id="KW-0626">Porin</keyword>
<dbReference type="GO" id="GO:0015288">
    <property type="term" value="F:porin activity"/>
    <property type="evidence" value="ECO:0007669"/>
    <property type="project" value="UniProtKB-KW"/>
</dbReference>
<keyword evidence="3" id="KW-0813">Transport</keyword>
<dbReference type="Proteomes" id="UP000254589">
    <property type="component" value="Unassembled WGS sequence"/>
</dbReference>
<reference evidence="14" key="1">
    <citation type="submission" date="2014-12" db="EMBL/GenBank/DDBJ databases">
        <title>Complete Genome Sequencing of Pandoraea pulmonicola DSM 16583.</title>
        <authorList>
            <person name="Chan K.-G."/>
        </authorList>
    </citation>
    <scope>NUCLEOTIDE SEQUENCE [LARGE SCALE GENOMIC DNA]</scope>
    <source>
        <strain evidence="14">DSM 16583</strain>
    </source>
</reference>
<keyword evidence="10" id="KW-0998">Cell outer membrane</keyword>
<dbReference type="KEGG" id="ppul:RO07_24845"/>
<reference evidence="13 15" key="3">
    <citation type="submission" date="2018-06" db="EMBL/GenBank/DDBJ databases">
        <authorList>
            <consortium name="Pathogen Informatics"/>
            <person name="Doyle S."/>
        </authorList>
    </citation>
    <scope>NUCLEOTIDE SEQUENCE [LARGE SCALE GENOMIC DNA]</scope>
    <source>
        <strain evidence="13 15">NCTC13159</strain>
    </source>
</reference>
<dbReference type="AlphaFoldDB" id="A0AAJ4ZGH0"/>
<evidence type="ECO:0000256" key="1">
    <source>
        <dbReference type="ARBA" id="ARBA00004571"/>
    </source>
</evidence>
<accession>A0AAJ4ZGH0</accession>
<dbReference type="PANTHER" id="PTHR34501">
    <property type="entry name" value="PROTEIN YDDL-RELATED"/>
    <property type="match status" value="1"/>
</dbReference>
<gene>
    <name evidence="13" type="ORF">NCTC13159_04344</name>
    <name evidence="12" type="ORF">RO07_24845</name>
</gene>
<reference evidence="12" key="2">
    <citation type="submission" date="2016-11" db="EMBL/GenBank/DDBJ databases">
        <title>Complete Genome Sequencing of Pandoraea pulmonicola DSM 16583.</title>
        <authorList>
            <person name="Chan K.-G."/>
        </authorList>
    </citation>
    <scope>NUCLEOTIDE SEQUENCE</scope>
    <source>
        <strain evidence="12">DSM 16583</strain>
    </source>
</reference>
<evidence type="ECO:0000313" key="15">
    <source>
        <dbReference type="Proteomes" id="UP000254589"/>
    </source>
</evidence>
<evidence type="ECO:0000256" key="10">
    <source>
        <dbReference type="ARBA" id="ARBA00023237"/>
    </source>
</evidence>
<keyword evidence="5" id="KW-0812">Transmembrane</keyword>
<evidence type="ECO:0000256" key="7">
    <source>
        <dbReference type="ARBA" id="ARBA00023065"/>
    </source>
</evidence>
<keyword evidence="7" id="KW-0406">Ion transport</keyword>
<evidence type="ECO:0000256" key="2">
    <source>
        <dbReference type="ARBA" id="ARBA00011233"/>
    </source>
</evidence>
<dbReference type="Gene3D" id="2.40.160.10">
    <property type="entry name" value="Porin"/>
    <property type="match status" value="1"/>
</dbReference>
<organism evidence="13 15">
    <name type="scientific">Pandoraea pulmonicola</name>
    <dbReference type="NCBI Taxonomy" id="93221"/>
    <lineage>
        <taxon>Bacteria</taxon>
        <taxon>Pseudomonadati</taxon>
        <taxon>Pseudomonadota</taxon>
        <taxon>Betaproteobacteria</taxon>
        <taxon>Burkholderiales</taxon>
        <taxon>Burkholderiaceae</taxon>
        <taxon>Pandoraea</taxon>
    </lineage>
</organism>
<dbReference type="GO" id="GO:0006811">
    <property type="term" value="P:monoatomic ion transport"/>
    <property type="evidence" value="ECO:0007669"/>
    <property type="project" value="UniProtKB-KW"/>
</dbReference>
<evidence type="ECO:0000256" key="5">
    <source>
        <dbReference type="ARBA" id="ARBA00022692"/>
    </source>
</evidence>
<dbReference type="InterPro" id="IPR033900">
    <property type="entry name" value="Gram_neg_porin_domain"/>
</dbReference>
<dbReference type="EMBL" id="UGSJ01000001">
    <property type="protein sequence ID" value="SUA92806.1"/>
    <property type="molecule type" value="Genomic_DNA"/>
</dbReference>
<dbReference type="GO" id="GO:0046930">
    <property type="term" value="C:pore complex"/>
    <property type="evidence" value="ECO:0007669"/>
    <property type="project" value="UniProtKB-KW"/>
</dbReference>
<evidence type="ECO:0000256" key="6">
    <source>
        <dbReference type="ARBA" id="ARBA00022729"/>
    </source>
</evidence>
<evidence type="ECO:0000256" key="4">
    <source>
        <dbReference type="ARBA" id="ARBA00022452"/>
    </source>
</evidence>
<evidence type="ECO:0000313" key="12">
    <source>
        <dbReference type="EMBL" id="APD13564.1"/>
    </source>
</evidence>
<dbReference type="InterPro" id="IPR023614">
    <property type="entry name" value="Porin_dom_sf"/>
</dbReference>
<protein>
    <submittedName>
        <fullName evidence="13">Outer membrane porin protein 32</fullName>
    </submittedName>
</protein>
<keyword evidence="14" id="KW-1185">Reference proteome</keyword>
<dbReference type="Proteomes" id="UP000035086">
    <property type="component" value="Chromosome"/>
</dbReference>
<evidence type="ECO:0000256" key="9">
    <source>
        <dbReference type="ARBA" id="ARBA00023136"/>
    </source>
</evidence>
<evidence type="ECO:0000313" key="14">
    <source>
        <dbReference type="Proteomes" id="UP000035086"/>
    </source>
</evidence>
<evidence type="ECO:0000256" key="8">
    <source>
        <dbReference type="ARBA" id="ARBA00023114"/>
    </source>
</evidence>
<dbReference type="GO" id="GO:0009279">
    <property type="term" value="C:cell outer membrane"/>
    <property type="evidence" value="ECO:0007669"/>
    <property type="project" value="UniProtKB-SubCell"/>
</dbReference>
<dbReference type="EMBL" id="CP010310">
    <property type="protein sequence ID" value="APD13564.1"/>
    <property type="molecule type" value="Genomic_DNA"/>
</dbReference>
<proteinExistence type="predicted"/>
<feature type="domain" description="Porin" evidence="11">
    <location>
        <begin position="47"/>
        <end position="345"/>
    </location>
</feature>
<dbReference type="InterPro" id="IPR050298">
    <property type="entry name" value="Gram-neg_bact_OMP"/>
</dbReference>
<sequence>MIPTPHRTAARLAPHFAPSLTARSISRRISRFPQAGIVTGVLLIVGGAVSTLARAEVQMYGAVDNYVSYNSGGKGSSMQMGSGAGSTSRFGLTGTEDLGGGLESGFRLESGFNANNGTLQTTNTIFNREANVWLSSRRYGMLKLGRQFPTIFPLSSQVDPYALTKLSLMANLAYATSDLGGNAAGIDSRVANAVSYTTPDFGGFSGQFLYGFSTASASGAPAHFAGYLAQYERNGLYAGVSYNVVRNDLSQATDHYGAGLSYKLGGTTLAFAYNRVVPSVASGRIATTYMLGATVPSGPHVFRLSVVERLLAGGGNHAFGALGGYDYLLSKRTALYTRVAWVANGGASALTLDSAQTSAGRDVFVTALGVTHRF</sequence>
<dbReference type="CDD" id="cd00342">
    <property type="entry name" value="gram_neg_porins"/>
    <property type="match status" value="1"/>
</dbReference>
<dbReference type="RefSeq" id="WP_052267392.1">
    <property type="nucleotide sequence ID" value="NZ_CP010310.2"/>
</dbReference>
<evidence type="ECO:0000313" key="13">
    <source>
        <dbReference type="EMBL" id="SUA92806.1"/>
    </source>
</evidence>
<evidence type="ECO:0000256" key="3">
    <source>
        <dbReference type="ARBA" id="ARBA00022448"/>
    </source>
</evidence>
<evidence type="ECO:0000259" key="11">
    <source>
        <dbReference type="Pfam" id="PF13609"/>
    </source>
</evidence>
<keyword evidence="9" id="KW-0472">Membrane</keyword>
<dbReference type="PANTHER" id="PTHR34501:SF9">
    <property type="entry name" value="MAJOR OUTER MEMBRANE PROTEIN P.IA"/>
    <property type="match status" value="1"/>
</dbReference>
<name>A0AAJ4ZGH0_PANPU</name>
<keyword evidence="6" id="KW-0732">Signal</keyword>
<dbReference type="SUPFAM" id="SSF56935">
    <property type="entry name" value="Porins"/>
    <property type="match status" value="1"/>
</dbReference>
<keyword evidence="4" id="KW-1134">Transmembrane beta strand</keyword>
<comment type="subunit">
    <text evidence="2">Homotrimer.</text>
</comment>
<comment type="subcellular location">
    <subcellularLocation>
        <location evidence="1">Cell outer membrane</location>
        <topology evidence="1">Multi-pass membrane protein</topology>
    </subcellularLocation>
</comment>